<keyword evidence="2" id="KW-0614">Plasmid</keyword>
<evidence type="ECO:0000256" key="1">
    <source>
        <dbReference type="SAM" id="MobiDB-lite"/>
    </source>
</evidence>
<sequence>MRMPTSKGGGAQFRGPTSSHDYNTNEDDKYLEMVELYRQSNENLAQLTEVHQIVLAEHAAQQQYISLLESKMASMEEQLTGIEAVTPYEPIFSKSTFALNMKAKYPAAAQELADTALRCDVDPAYRLVTLPIIHQIPKTHLVNDKSGEIIVPSELKVKVGRTNTGGTVSDNDVINAFNGDNESFWQRKVSYDFSAAPDQEDAVLEIELPSHLVNNLNINTITIHPHPERGIQIQNIEMHYANAWQQIKGFTQDEISSIDTYEFAPRKKWYFPSVPVQKIRITLVQKNPIDLNGKKVFVLGAQEISVLLTMFEPGGGFILSPFSMDGIYNIESIDHVFLNRSAFSYDTKLDHLLDGAIYEYEVLKEEMDGTLVPLQSYEWTGQYARTLWVKTKLYPDPNNGVNPCLHAVRLNYSR</sequence>
<name>A0A6C0PCZ9_9BACL</name>
<evidence type="ECO:0000313" key="2">
    <source>
        <dbReference type="EMBL" id="QHW35862.1"/>
    </source>
</evidence>
<dbReference type="RefSeq" id="WP_162645996.1">
    <property type="nucleotide sequence ID" value="NZ_CP048288.1"/>
</dbReference>
<accession>A0A6C0PCZ9</accession>
<protein>
    <submittedName>
        <fullName evidence="2">Uncharacterized protein</fullName>
    </submittedName>
</protein>
<evidence type="ECO:0000313" key="3">
    <source>
        <dbReference type="Proteomes" id="UP000479114"/>
    </source>
</evidence>
<feature type="region of interest" description="Disordered" evidence="1">
    <location>
        <begin position="1"/>
        <end position="25"/>
    </location>
</feature>
<proteinExistence type="predicted"/>
<reference evidence="2 3" key="1">
    <citation type="submission" date="2020-02" db="EMBL/GenBank/DDBJ databases">
        <title>Paenibacillus sp. nov., isolated from rhizosphere soil of tomato.</title>
        <authorList>
            <person name="Weon H.-Y."/>
            <person name="Lee S.A."/>
        </authorList>
    </citation>
    <scope>NUCLEOTIDE SEQUENCE [LARGE SCALE GENOMIC DNA]</scope>
    <source>
        <strain evidence="2 3">14171R-81</strain>
        <plasmid evidence="2 3">unnamed2</plasmid>
    </source>
</reference>
<dbReference type="EMBL" id="CP048288">
    <property type="protein sequence ID" value="QHW35862.1"/>
    <property type="molecule type" value="Genomic_DNA"/>
</dbReference>
<geneLocation type="plasmid" evidence="2 3">
    <name>unnamed2</name>
</geneLocation>
<dbReference type="AlphaFoldDB" id="A0A6C0PCZ9"/>
<keyword evidence="3" id="KW-1185">Reference proteome</keyword>
<gene>
    <name evidence="2" type="ORF">GZH47_33775</name>
</gene>
<dbReference type="Proteomes" id="UP000479114">
    <property type="component" value="Plasmid unnamed2"/>
</dbReference>
<organism evidence="2 3">
    <name type="scientific">Paenibacillus rhizovicinus</name>
    <dbReference type="NCBI Taxonomy" id="2704463"/>
    <lineage>
        <taxon>Bacteria</taxon>
        <taxon>Bacillati</taxon>
        <taxon>Bacillota</taxon>
        <taxon>Bacilli</taxon>
        <taxon>Bacillales</taxon>
        <taxon>Paenibacillaceae</taxon>
        <taxon>Paenibacillus</taxon>
    </lineage>
</organism>
<dbReference type="KEGG" id="prz:GZH47_33775"/>